<feature type="domain" description="MoaF-like" evidence="1">
    <location>
        <begin position="7"/>
        <end position="101"/>
    </location>
</feature>
<protein>
    <recommendedName>
        <fullName evidence="1">MoaF-like domain-containing protein</fullName>
    </recommendedName>
</protein>
<dbReference type="KEGG" id="hyf:DTO96_100601"/>
<gene>
    <name evidence="2" type="ORF">DTO96_100601</name>
</gene>
<accession>A0A345D952</accession>
<reference evidence="3" key="1">
    <citation type="submission" date="2018-07" db="EMBL/GenBank/DDBJ databases">
        <authorList>
            <person name="Kim H."/>
        </authorList>
    </citation>
    <scope>NUCLEOTIDE SEQUENCE [LARGE SCALE GENOMIC DNA]</scope>
    <source>
        <strain evidence="3">F02</strain>
    </source>
</reference>
<organism evidence="2 3">
    <name type="scientific">Ephemeroptericola cinctiostellae</name>
    <dbReference type="NCBI Taxonomy" id="2268024"/>
    <lineage>
        <taxon>Bacteria</taxon>
        <taxon>Pseudomonadati</taxon>
        <taxon>Pseudomonadota</taxon>
        <taxon>Betaproteobacteria</taxon>
        <taxon>Burkholderiales</taxon>
        <taxon>Burkholderiaceae</taxon>
        <taxon>Ephemeroptericola</taxon>
    </lineage>
</organism>
<keyword evidence="3" id="KW-1185">Reference proteome</keyword>
<dbReference type="InterPro" id="IPR053892">
    <property type="entry name" value="MoaF-like"/>
</dbReference>
<name>A0A345D952_9BURK</name>
<dbReference type="RefSeq" id="WP_114562144.1">
    <property type="nucleotide sequence ID" value="NZ_CP031124.1"/>
</dbReference>
<sequence length="104" mass="11778">MQKIQVVGRKFKADFGGEFVFQLDFHSDTQMTYAPILANGFGEAETVKTTMVEIRPNVYMVYWKEKSNTTVVHVEDFENGVVHTNITVNQDVFLNLSGTLTAIE</sequence>
<dbReference type="Pfam" id="PF22036">
    <property type="entry name" value="MoaF_like"/>
    <property type="match status" value="1"/>
</dbReference>
<dbReference type="Gene3D" id="2.40.128.20">
    <property type="match status" value="1"/>
</dbReference>
<proteinExistence type="predicted"/>
<dbReference type="EMBL" id="CP031124">
    <property type="protein sequence ID" value="AXF84890.1"/>
    <property type="molecule type" value="Genomic_DNA"/>
</dbReference>
<evidence type="ECO:0000259" key="1">
    <source>
        <dbReference type="Pfam" id="PF22036"/>
    </source>
</evidence>
<evidence type="ECO:0000313" key="3">
    <source>
        <dbReference type="Proteomes" id="UP000252182"/>
    </source>
</evidence>
<dbReference type="InterPro" id="IPR012674">
    <property type="entry name" value="Calycin"/>
</dbReference>
<dbReference type="OrthoDB" id="5293495at2"/>
<dbReference type="Proteomes" id="UP000252182">
    <property type="component" value="Chromosome"/>
</dbReference>
<evidence type="ECO:0000313" key="2">
    <source>
        <dbReference type="EMBL" id="AXF84890.1"/>
    </source>
</evidence>
<dbReference type="AlphaFoldDB" id="A0A345D952"/>